<dbReference type="AlphaFoldDB" id="A0A0F9KMK4"/>
<protein>
    <submittedName>
        <fullName evidence="1">Uncharacterized protein</fullName>
    </submittedName>
</protein>
<evidence type="ECO:0000313" key="1">
    <source>
        <dbReference type="EMBL" id="KKM76006.1"/>
    </source>
</evidence>
<reference evidence="1" key="1">
    <citation type="journal article" date="2015" name="Nature">
        <title>Complex archaea that bridge the gap between prokaryotes and eukaryotes.</title>
        <authorList>
            <person name="Spang A."/>
            <person name="Saw J.H."/>
            <person name="Jorgensen S.L."/>
            <person name="Zaremba-Niedzwiedzka K."/>
            <person name="Martijn J."/>
            <person name="Lind A.E."/>
            <person name="van Eijk R."/>
            <person name="Schleper C."/>
            <person name="Guy L."/>
            <person name="Ettema T.J."/>
        </authorList>
    </citation>
    <scope>NUCLEOTIDE SEQUENCE</scope>
</reference>
<sequence>NPDALSDLHKALKQFVDWQSECEEHKDVCLYREMLADGRRALSKAEAK</sequence>
<comment type="caution">
    <text evidence="1">The sequence shown here is derived from an EMBL/GenBank/DDBJ whole genome shotgun (WGS) entry which is preliminary data.</text>
</comment>
<dbReference type="EMBL" id="LAZR01008879">
    <property type="protein sequence ID" value="KKM76006.1"/>
    <property type="molecule type" value="Genomic_DNA"/>
</dbReference>
<gene>
    <name evidence="1" type="ORF">LCGC14_1384420</name>
</gene>
<accession>A0A0F9KMK4</accession>
<proteinExistence type="predicted"/>
<organism evidence="1">
    <name type="scientific">marine sediment metagenome</name>
    <dbReference type="NCBI Taxonomy" id="412755"/>
    <lineage>
        <taxon>unclassified sequences</taxon>
        <taxon>metagenomes</taxon>
        <taxon>ecological metagenomes</taxon>
    </lineage>
</organism>
<name>A0A0F9KMK4_9ZZZZ</name>
<feature type="non-terminal residue" evidence="1">
    <location>
        <position position="1"/>
    </location>
</feature>